<dbReference type="GO" id="GO:0004190">
    <property type="term" value="F:aspartic-type endopeptidase activity"/>
    <property type="evidence" value="ECO:0007669"/>
    <property type="project" value="InterPro"/>
</dbReference>
<keyword evidence="9" id="KW-0694">RNA-binding</keyword>
<evidence type="ECO:0000256" key="5">
    <source>
        <dbReference type="ARBA" id="ARBA00022722"/>
    </source>
</evidence>
<dbReference type="FunFam" id="3.10.10.10:FF:000002">
    <property type="entry name" value="Retrovirus-related Pol polyprotein from transposon 17.6-like protein"/>
    <property type="match status" value="1"/>
</dbReference>
<evidence type="ECO:0000313" key="15">
    <source>
        <dbReference type="EMBL" id="GFY26680.1"/>
    </source>
</evidence>
<evidence type="ECO:0000256" key="6">
    <source>
        <dbReference type="ARBA" id="ARBA00022759"/>
    </source>
</evidence>
<evidence type="ECO:0000259" key="14">
    <source>
        <dbReference type="PROSITE" id="PS50994"/>
    </source>
</evidence>
<dbReference type="Pfam" id="PF17919">
    <property type="entry name" value="RT_RNaseH_2"/>
    <property type="match status" value="1"/>
</dbReference>
<dbReference type="GO" id="GO:0006508">
    <property type="term" value="P:proteolysis"/>
    <property type="evidence" value="ECO:0007669"/>
    <property type="project" value="UniProtKB-KW"/>
</dbReference>
<evidence type="ECO:0000256" key="11">
    <source>
        <dbReference type="ARBA" id="ARBA00022918"/>
    </source>
</evidence>
<sequence length="1121" mass="128830">MGHVNELPCNMIIDTGANVSIIRNDLAQKLKEKLLWTPPRVVLQTVTGEKIDIHGKLKVKIQFGDTTYQHAVYVADIADPFILGLDFLKEHGFTLDFNKNELRSIHEEVTIFKIEHRTESIRQVTANENITIPPRTEIIVPGYIGNDVSFNSGLIGTAENKANGLLIASTLVDLSRKTIPVRICNVTEKPRVFQKGEVLATCSPVTCVCKSSSLLLSNSPQQLTPDLLENAELSPEQKSSAERLFQEFEDVFSRNSSDIGHTTVTQHRIDTADHPPIKQHPRRLPFAKQEEVGTLLREMQENDIIEPSSSPWASPIVLVRKKDGSTRFCVDYRKLNDVTKKDSYPLPRIDDTLDTLSGHKWFSTLDLKSGYWQVEIHPEDREKTAFTSGQGLWQFKVMPFGLCNAPATFERLMETVLKGLTFEACLIYLDDVIIGGRTFEEHLQNIRKVLSKLSDANLKLNPSKCKFFQKEVNYLGHIISAEGVRTDPEKVSAVKNWKRPENLRELRSFLGLCTYYQKFVKGFSNIARPLHKLTESKQKFQWTKECEDSFLQLKEALTSSPILIYPQPDKPFILDTDASNESVGAVLSQEIDGQERVVAYWRKCLSKPERNYCVTRKELLAIVKAIEHFHHYLYGQKFLLRTDHASLTWLMNFRNTEGQVARWIQRLNEYYFDIRHRKGSSHGNADALSRRPCPENCRHCSRVETKYDYAIRQITTSTATPPDPWSDEKVREDQMADPDIKPLIEFMESSSNKPSWQDISAYSPTTKQYWALWNSLHLRNGVLYRKFESEDGKTFRWQLVLPRSRIPEVLKELHGSPTGGHFGVMKTLHRVRERFCWGKVRADVEQWCKSCDACSARKGPKIRSRGKLHRYNVGAPFERIAFDILGPLPRTASGNKYLLVVIDYFTKWPEVYPIPDQEAPTVAEAVVQHWISRYGVPLQLHSDQGRNFVSAVLKGVCELLGIDKTKTTPLHPHVPQRRSRDYRIFTIPDAFGRNLRLPCDLLFGRPPDTPSSPEEYVQNLQARFEDVHHLARERINLRTEKMKTRYDTKATGHQFKEGDKVWFYNPTRRKGLSPKLQSHWDGPYTILKIINDVVIRIRKSTNSKPRVVHYDRLAPYYGHNS</sequence>
<keyword evidence="6" id="KW-0255">Endonuclease</keyword>
<protein>
    <recommendedName>
        <fullName evidence="1">RNA-directed DNA polymerase</fullName>
        <ecNumber evidence="1">2.7.7.49</ecNumber>
    </recommendedName>
</protein>
<dbReference type="PROSITE" id="PS50878">
    <property type="entry name" value="RT_POL"/>
    <property type="match status" value="1"/>
</dbReference>
<dbReference type="CDD" id="cd01647">
    <property type="entry name" value="RT_LTR"/>
    <property type="match status" value="1"/>
</dbReference>
<dbReference type="Gene3D" id="2.40.70.10">
    <property type="entry name" value="Acid Proteases"/>
    <property type="match status" value="1"/>
</dbReference>
<dbReference type="InterPro" id="IPR000477">
    <property type="entry name" value="RT_dom"/>
</dbReference>
<dbReference type="PANTHER" id="PTHR37984:SF5">
    <property type="entry name" value="PROTEIN NYNRIN-LIKE"/>
    <property type="match status" value="1"/>
</dbReference>
<dbReference type="AlphaFoldDB" id="A0A8X6W268"/>
<dbReference type="InterPro" id="IPR050951">
    <property type="entry name" value="Retrovirus_Pol_polyprotein"/>
</dbReference>
<evidence type="ECO:0000256" key="12">
    <source>
        <dbReference type="ARBA" id="ARBA00023268"/>
    </source>
</evidence>
<dbReference type="SUPFAM" id="SSF50630">
    <property type="entry name" value="Acid proteases"/>
    <property type="match status" value="1"/>
</dbReference>
<dbReference type="PANTHER" id="PTHR37984">
    <property type="entry name" value="PROTEIN CBG26694"/>
    <property type="match status" value="1"/>
</dbReference>
<dbReference type="InterPro" id="IPR043502">
    <property type="entry name" value="DNA/RNA_pol_sf"/>
</dbReference>
<dbReference type="InterPro" id="IPR001584">
    <property type="entry name" value="Integrase_cat-core"/>
</dbReference>
<dbReference type="CDD" id="cd00303">
    <property type="entry name" value="retropepsin_like"/>
    <property type="match status" value="1"/>
</dbReference>
<keyword evidence="2" id="KW-0645">Protease</keyword>
<dbReference type="Proteomes" id="UP000887159">
    <property type="component" value="Unassembled WGS sequence"/>
</dbReference>
<evidence type="ECO:0000256" key="7">
    <source>
        <dbReference type="ARBA" id="ARBA00022801"/>
    </source>
</evidence>
<dbReference type="PROSITE" id="PS50994">
    <property type="entry name" value="INTEGRASE"/>
    <property type="match status" value="1"/>
</dbReference>
<dbReference type="Gene3D" id="3.10.10.10">
    <property type="entry name" value="HIV Type 1 Reverse Transcriptase, subunit A, domain 1"/>
    <property type="match status" value="1"/>
</dbReference>
<dbReference type="PROSITE" id="PS00141">
    <property type="entry name" value="ASP_PROTEASE"/>
    <property type="match status" value="1"/>
</dbReference>
<keyword evidence="16" id="KW-1185">Reference proteome</keyword>
<evidence type="ECO:0000256" key="3">
    <source>
        <dbReference type="ARBA" id="ARBA00022679"/>
    </source>
</evidence>
<dbReference type="Gene3D" id="3.10.20.370">
    <property type="match status" value="1"/>
</dbReference>
<dbReference type="InterPro" id="IPR041588">
    <property type="entry name" value="Integrase_H2C2"/>
</dbReference>
<dbReference type="FunFam" id="3.30.70.270:FF:000020">
    <property type="entry name" value="Transposon Tf2-6 polyprotein-like Protein"/>
    <property type="match status" value="1"/>
</dbReference>
<evidence type="ECO:0000256" key="10">
    <source>
        <dbReference type="ARBA" id="ARBA00022908"/>
    </source>
</evidence>
<dbReference type="GO" id="GO:0015074">
    <property type="term" value="P:DNA integration"/>
    <property type="evidence" value="ECO:0007669"/>
    <property type="project" value="UniProtKB-KW"/>
</dbReference>
<dbReference type="GO" id="GO:0042575">
    <property type="term" value="C:DNA polymerase complex"/>
    <property type="evidence" value="ECO:0007669"/>
    <property type="project" value="UniProtKB-ARBA"/>
</dbReference>
<dbReference type="InterPro" id="IPR041577">
    <property type="entry name" value="RT_RNaseH_2"/>
</dbReference>
<evidence type="ECO:0000259" key="13">
    <source>
        <dbReference type="PROSITE" id="PS50878"/>
    </source>
</evidence>
<dbReference type="Gene3D" id="1.10.340.70">
    <property type="match status" value="1"/>
</dbReference>
<keyword evidence="11" id="KW-0695">RNA-directed DNA polymerase</keyword>
<evidence type="ECO:0000256" key="1">
    <source>
        <dbReference type="ARBA" id="ARBA00012493"/>
    </source>
</evidence>
<dbReference type="CDD" id="cd09274">
    <property type="entry name" value="RNase_HI_RT_Ty3"/>
    <property type="match status" value="1"/>
</dbReference>
<evidence type="ECO:0000256" key="8">
    <source>
        <dbReference type="ARBA" id="ARBA00022842"/>
    </source>
</evidence>
<dbReference type="InterPro" id="IPR001969">
    <property type="entry name" value="Aspartic_peptidase_AS"/>
</dbReference>
<dbReference type="InterPro" id="IPR054465">
    <property type="entry name" value="Integrase_p58-like_C"/>
</dbReference>
<feature type="domain" description="Integrase catalytic" evidence="14">
    <location>
        <begin position="872"/>
        <end position="985"/>
    </location>
</feature>
<reference evidence="15" key="1">
    <citation type="submission" date="2020-08" db="EMBL/GenBank/DDBJ databases">
        <title>Multicomponent nature underlies the extraordinary mechanical properties of spider dragline silk.</title>
        <authorList>
            <person name="Kono N."/>
            <person name="Nakamura H."/>
            <person name="Mori M."/>
            <person name="Yoshida Y."/>
            <person name="Ohtoshi R."/>
            <person name="Malay A.D."/>
            <person name="Moran D.A.P."/>
            <person name="Tomita M."/>
            <person name="Numata K."/>
            <person name="Arakawa K."/>
        </authorList>
    </citation>
    <scope>NUCLEOTIDE SEQUENCE</scope>
</reference>
<dbReference type="Gene3D" id="3.30.70.270">
    <property type="match status" value="2"/>
</dbReference>
<name>A0A8X6W268_TRICX</name>
<keyword evidence="5" id="KW-0540">Nuclease</keyword>
<dbReference type="Pfam" id="PF00665">
    <property type="entry name" value="rve"/>
    <property type="match status" value="1"/>
</dbReference>
<keyword evidence="4" id="KW-0548">Nucleotidyltransferase</keyword>
<dbReference type="Pfam" id="PF00078">
    <property type="entry name" value="RVT_1"/>
    <property type="match status" value="1"/>
</dbReference>
<feature type="domain" description="Reverse transcriptase" evidence="13">
    <location>
        <begin position="300"/>
        <end position="479"/>
    </location>
</feature>
<organism evidence="15 16">
    <name type="scientific">Trichonephila clavipes</name>
    <name type="common">Golden silk orbweaver</name>
    <name type="synonym">Nephila clavipes</name>
    <dbReference type="NCBI Taxonomy" id="2585209"/>
    <lineage>
        <taxon>Eukaryota</taxon>
        <taxon>Metazoa</taxon>
        <taxon>Ecdysozoa</taxon>
        <taxon>Arthropoda</taxon>
        <taxon>Chelicerata</taxon>
        <taxon>Arachnida</taxon>
        <taxon>Araneae</taxon>
        <taxon>Araneomorphae</taxon>
        <taxon>Entelegynae</taxon>
        <taxon>Araneoidea</taxon>
        <taxon>Nephilidae</taxon>
        <taxon>Trichonephila</taxon>
    </lineage>
</organism>
<keyword evidence="10" id="KW-0229">DNA integration</keyword>
<dbReference type="EC" id="2.7.7.49" evidence="1"/>
<evidence type="ECO:0000313" key="16">
    <source>
        <dbReference type="Proteomes" id="UP000887159"/>
    </source>
</evidence>
<proteinExistence type="predicted"/>
<keyword evidence="12" id="KW-0511">Multifunctional enzyme</keyword>
<evidence type="ECO:0000256" key="4">
    <source>
        <dbReference type="ARBA" id="ARBA00022695"/>
    </source>
</evidence>
<evidence type="ECO:0000256" key="2">
    <source>
        <dbReference type="ARBA" id="ARBA00022670"/>
    </source>
</evidence>
<dbReference type="Pfam" id="PF17921">
    <property type="entry name" value="Integrase_H2C2"/>
    <property type="match status" value="1"/>
</dbReference>
<dbReference type="GO" id="GO:0003723">
    <property type="term" value="F:RNA binding"/>
    <property type="evidence" value="ECO:0007669"/>
    <property type="project" value="UniProtKB-KW"/>
</dbReference>
<dbReference type="InterPro" id="IPR036397">
    <property type="entry name" value="RNaseH_sf"/>
</dbReference>
<accession>A0A8X6W268</accession>
<dbReference type="InterPro" id="IPR012337">
    <property type="entry name" value="RNaseH-like_sf"/>
</dbReference>
<gene>
    <name evidence="15" type="primary">POL</name>
    <name evidence="15" type="ORF">TNCV_2880081</name>
</gene>
<dbReference type="Pfam" id="PF22938">
    <property type="entry name" value="Integrase_p58_C"/>
    <property type="match status" value="1"/>
</dbReference>
<keyword evidence="3" id="KW-0808">Transferase</keyword>
<dbReference type="FunFam" id="3.10.20.370:FF:000001">
    <property type="entry name" value="Retrovirus-related Pol polyprotein from transposon 17.6-like protein"/>
    <property type="match status" value="1"/>
</dbReference>
<dbReference type="InterPro" id="IPR021109">
    <property type="entry name" value="Peptidase_aspartic_dom_sf"/>
</dbReference>
<dbReference type="EMBL" id="BMAU01021376">
    <property type="protein sequence ID" value="GFY26680.1"/>
    <property type="molecule type" value="Genomic_DNA"/>
</dbReference>
<keyword evidence="8" id="KW-0460">Magnesium</keyword>
<dbReference type="FunFam" id="1.10.340.70:FF:000001">
    <property type="entry name" value="Retrovirus-related Pol polyprotein from transposon gypsy-like Protein"/>
    <property type="match status" value="1"/>
</dbReference>
<dbReference type="InterPro" id="IPR043128">
    <property type="entry name" value="Rev_trsase/Diguanyl_cyclase"/>
</dbReference>
<evidence type="ECO:0000256" key="9">
    <source>
        <dbReference type="ARBA" id="ARBA00022884"/>
    </source>
</evidence>
<dbReference type="SUPFAM" id="SSF53098">
    <property type="entry name" value="Ribonuclease H-like"/>
    <property type="match status" value="1"/>
</dbReference>
<dbReference type="Gene3D" id="3.30.420.10">
    <property type="entry name" value="Ribonuclease H-like superfamily/Ribonuclease H"/>
    <property type="match status" value="1"/>
</dbReference>
<dbReference type="FunFam" id="3.10.10.10:FF:000007">
    <property type="entry name" value="Retrovirus-related Pol polyprotein from transposon 17.6-like Protein"/>
    <property type="match status" value="1"/>
</dbReference>
<dbReference type="GO" id="GO:0003964">
    <property type="term" value="F:RNA-directed DNA polymerase activity"/>
    <property type="evidence" value="ECO:0007669"/>
    <property type="project" value="UniProtKB-KW"/>
</dbReference>
<dbReference type="GO" id="GO:0004519">
    <property type="term" value="F:endonuclease activity"/>
    <property type="evidence" value="ECO:0007669"/>
    <property type="project" value="UniProtKB-KW"/>
</dbReference>
<dbReference type="SUPFAM" id="SSF56672">
    <property type="entry name" value="DNA/RNA polymerases"/>
    <property type="match status" value="1"/>
</dbReference>
<keyword evidence="7" id="KW-0378">Hydrolase</keyword>
<dbReference type="Pfam" id="PF13975">
    <property type="entry name" value="gag-asp_proteas"/>
    <property type="match status" value="1"/>
</dbReference>
<comment type="caution">
    <text evidence="15">The sequence shown here is derived from an EMBL/GenBank/DDBJ whole genome shotgun (WGS) entry which is preliminary data.</text>
</comment>